<protein>
    <submittedName>
        <fullName evidence="1">DUF6151 family protein</fullName>
    </submittedName>
</protein>
<accession>A0ABT1QWM1</accession>
<dbReference type="Proteomes" id="UP001165498">
    <property type="component" value="Unassembled WGS sequence"/>
</dbReference>
<dbReference type="Gene3D" id="2.170.150.70">
    <property type="match status" value="1"/>
</dbReference>
<evidence type="ECO:0000313" key="1">
    <source>
        <dbReference type="EMBL" id="MCQ4166692.1"/>
    </source>
</evidence>
<evidence type="ECO:0000313" key="2">
    <source>
        <dbReference type="Proteomes" id="UP001165498"/>
    </source>
</evidence>
<dbReference type="InterPro" id="IPR046149">
    <property type="entry name" value="DUF6151"/>
</dbReference>
<gene>
    <name evidence="1" type="ORF">NM961_18415</name>
</gene>
<reference evidence="1" key="1">
    <citation type="submission" date="2022-07" db="EMBL/GenBank/DDBJ databases">
        <title>Tahibacter sp., a new gammaproteobacterium isolated from the silt sample collected at pig farm.</title>
        <authorList>
            <person name="Chen H."/>
        </authorList>
    </citation>
    <scope>NUCLEOTIDE SEQUENCE</scope>
    <source>
        <strain evidence="1">P2K</strain>
    </source>
</reference>
<keyword evidence="2" id="KW-1185">Reference proteome</keyword>
<organism evidence="1 2">
    <name type="scientific">Tahibacter harae</name>
    <dbReference type="NCBI Taxonomy" id="2963937"/>
    <lineage>
        <taxon>Bacteria</taxon>
        <taxon>Pseudomonadati</taxon>
        <taxon>Pseudomonadota</taxon>
        <taxon>Gammaproteobacteria</taxon>
        <taxon>Lysobacterales</taxon>
        <taxon>Rhodanobacteraceae</taxon>
        <taxon>Tahibacter</taxon>
    </lineage>
</organism>
<dbReference type="Pfam" id="PF19648">
    <property type="entry name" value="DUF6151"/>
    <property type="match status" value="1"/>
</dbReference>
<proteinExistence type="predicted"/>
<comment type="caution">
    <text evidence="1">The sequence shown here is derived from an EMBL/GenBank/DDBJ whole genome shotgun (WGS) entry which is preliminary data.</text>
</comment>
<dbReference type="RefSeq" id="WP_255915882.1">
    <property type="nucleotide sequence ID" value="NZ_JANFQO010000020.1"/>
</dbReference>
<name>A0ABT1QWM1_9GAMM</name>
<sequence>MDTALRCHCGHLQGRLDTASAAGRAVCYCKDCQAYARFLGRHEDMLDRHGGTEIIATLPRRLRFTAGTDQLACVSLSETGLLRWYAACCDTAIGNTPRDPRISYLGIVVGCLSAPEAELTRAFGPCSIALNTASARGAVKPAGSMFLAGLRIGRNILLSRLSGKYRHNPFFDTATAQPVVAPRVLQPAERQALYQD</sequence>
<dbReference type="EMBL" id="JANFQO010000020">
    <property type="protein sequence ID" value="MCQ4166692.1"/>
    <property type="molecule type" value="Genomic_DNA"/>
</dbReference>